<evidence type="ECO:0000256" key="2">
    <source>
        <dbReference type="ARBA" id="ARBA00022692"/>
    </source>
</evidence>
<feature type="domain" description="Rhodopsin" evidence="6">
    <location>
        <begin position="24"/>
        <end position="102"/>
    </location>
</feature>
<comment type="similarity">
    <text evidence="5">Belongs to the SAT4 family.</text>
</comment>
<evidence type="ECO:0000256" key="1">
    <source>
        <dbReference type="ARBA" id="ARBA00004141"/>
    </source>
</evidence>
<evidence type="ECO:0000256" key="3">
    <source>
        <dbReference type="ARBA" id="ARBA00022989"/>
    </source>
</evidence>
<evidence type="ECO:0000313" key="7">
    <source>
        <dbReference type="EMBL" id="KAB8074535.1"/>
    </source>
</evidence>
<dbReference type="PANTHER" id="PTHR33048:SF55">
    <property type="entry name" value="INTEGRAL MEMBRANE PROTEIN"/>
    <property type="match status" value="1"/>
</dbReference>
<dbReference type="OrthoDB" id="444631at2759"/>
<dbReference type="InterPro" id="IPR052337">
    <property type="entry name" value="SAT4-like"/>
</dbReference>
<evidence type="ECO:0000256" key="5">
    <source>
        <dbReference type="ARBA" id="ARBA00038359"/>
    </source>
</evidence>
<dbReference type="Pfam" id="PF20684">
    <property type="entry name" value="Fung_rhodopsin"/>
    <property type="match status" value="1"/>
</dbReference>
<dbReference type="AlphaFoldDB" id="A0A5N5X3F4"/>
<organism evidence="7 8">
    <name type="scientific">Aspergillus leporis</name>
    <dbReference type="NCBI Taxonomy" id="41062"/>
    <lineage>
        <taxon>Eukaryota</taxon>
        <taxon>Fungi</taxon>
        <taxon>Dikarya</taxon>
        <taxon>Ascomycota</taxon>
        <taxon>Pezizomycotina</taxon>
        <taxon>Eurotiomycetes</taxon>
        <taxon>Eurotiomycetidae</taxon>
        <taxon>Eurotiales</taxon>
        <taxon>Aspergillaceae</taxon>
        <taxon>Aspergillus</taxon>
        <taxon>Aspergillus subgen. Circumdati</taxon>
    </lineage>
</organism>
<evidence type="ECO:0000259" key="6">
    <source>
        <dbReference type="Pfam" id="PF20684"/>
    </source>
</evidence>
<protein>
    <recommendedName>
        <fullName evidence="6">Rhodopsin domain-containing protein</fullName>
    </recommendedName>
</protein>
<dbReference type="EMBL" id="ML732208">
    <property type="protein sequence ID" value="KAB8074535.1"/>
    <property type="molecule type" value="Genomic_DNA"/>
</dbReference>
<dbReference type="PANTHER" id="PTHR33048">
    <property type="entry name" value="PTH11-LIKE INTEGRAL MEMBRANE PROTEIN (AFU_ORTHOLOGUE AFUA_5G11245)"/>
    <property type="match status" value="1"/>
</dbReference>
<name>A0A5N5X3F4_9EURO</name>
<accession>A0A5N5X3F4</accession>
<keyword evidence="2" id="KW-0812">Transmembrane</keyword>
<sequence>MLRRANIQHQTKAGSELPSFSPSTLGTVFSSIFQCSSVRYTFKKSMPGSGKCINLTDFSYVNATFNILSYRVIIALLVPVISKLQLPIKTKLALCGLFTVGMDIVRYITLSSPILEFTNSAL</sequence>
<gene>
    <name evidence="7" type="ORF">BDV29DRAFT_173457</name>
</gene>
<dbReference type="InterPro" id="IPR049326">
    <property type="entry name" value="Rhodopsin_dom_fungi"/>
</dbReference>
<dbReference type="GO" id="GO:0016020">
    <property type="term" value="C:membrane"/>
    <property type="evidence" value="ECO:0007669"/>
    <property type="project" value="UniProtKB-SubCell"/>
</dbReference>
<dbReference type="Proteomes" id="UP000326565">
    <property type="component" value="Unassembled WGS sequence"/>
</dbReference>
<keyword evidence="4" id="KW-0472">Membrane</keyword>
<comment type="subcellular location">
    <subcellularLocation>
        <location evidence="1">Membrane</location>
        <topology evidence="1">Multi-pass membrane protein</topology>
    </subcellularLocation>
</comment>
<proteinExistence type="inferred from homology"/>
<keyword evidence="8" id="KW-1185">Reference proteome</keyword>
<reference evidence="7 8" key="1">
    <citation type="submission" date="2019-04" db="EMBL/GenBank/DDBJ databases">
        <title>Friends and foes A comparative genomics study of 23 Aspergillus species from section Flavi.</title>
        <authorList>
            <consortium name="DOE Joint Genome Institute"/>
            <person name="Kjaerbolling I."/>
            <person name="Vesth T."/>
            <person name="Frisvad J.C."/>
            <person name="Nybo J.L."/>
            <person name="Theobald S."/>
            <person name="Kildgaard S."/>
            <person name="Isbrandt T."/>
            <person name="Kuo A."/>
            <person name="Sato A."/>
            <person name="Lyhne E.K."/>
            <person name="Kogle M.E."/>
            <person name="Wiebenga A."/>
            <person name="Kun R.S."/>
            <person name="Lubbers R.J."/>
            <person name="Makela M.R."/>
            <person name="Barry K."/>
            <person name="Chovatia M."/>
            <person name="Clum A."/>
            <person name="Daum C."/>
            <person name="Haridas S."/>
            <person name="He G."/>
            <person name="LaButti K."/>
            <person name="Lipzen A."/>
            <person name="Mondo S."/>
            <person name="Riley R."/>
            <person name="Salamov A."/>
            <person name="Simmons B.A."/>
            <person name="Magnuson J.K."/>
            <person name="Henrissat B."/>
            <person name="Mortensen U.H."/>
            <person name="Larsen T.O."/>
            <person name="Devries R.P."/>
            <person name="Grigoriev I.V."/>
            <person name="Machida M."/>
            <person name="Baker S.E."/>
            <person name="Andersen M.R."/>
        </authorList>
    </citation>
    <scope>NUCLEOTIDE SEQUENCE [LARGE SCALE GENOMIC DNA]</scope>
    <source>
        <strain evidence="7 8">CBS 151.66</strain>
    </source>
</reference>
<evidence type="ECO:0000256" key="4">
    <source>
        <dbReference type="ARBA" id="ARBA00023136"/>
    </source>
</evidence>
<keyword evidence="3" id="KW-1133">Transmembrane helix</keyword>
<evidence type="ECO:0000313" key="8">
    <source>
        <dbReference type="Proteomes" id="UP000326565"/>
    </source>
</evidence>